<proteinExistence type="predicted"/>
<dbReference type="RefSeq" id="WP_348701965.1">
    <property type="nucleotide sequence ID" value="NZ_CAXIYA010000001.1"/>
</dbReference>
<dbReference type="PANTHER" id="PTHR30535">
    <property type="entry name" value="VITAMIN B12-BINDING PROTEIN"/>
    <property type="match status" value="1"/>
</dbReference>
<dbReference type="EMBL" id="CAXJRC010000001">
    <property type="protein sequence ID" value="CAL2104848.1"/>
    <property type="molecule type" value="Genomic_DNA"/>
</dbReference>
<evidence type="ECO:0000313" key="2">
    <source>
        <dbReference type="EMBL" id="CAL2104848.1"/>
    </source>
</evidence>
<dbReference type="Proteomes" id="UP001497602">
    <property type="component" value="Unassembled WGS sequence"/>
</dbReference>
<dbReference type="Pfam" id="PF01497">
    <property type="entry name" value="Peripla_BP_2"/>
    <property type="match status" value="1"/>
</dbReference>
<dbReference type="InterPro" id="IPR050902">
    <property type="entry name" value="ABC_Transporter_SBP"/>
</dbReference>
<name>A0ABM9PGW4_9FLAO</name>
<protein>
    <submittedName>
        <fullName evidence="2">Iron complex transport system substrate-binding protein</fullName>
    </submittedName>
</protein>
<feature type="domain" description="Fe/B12 periplasmic-binding" evidence="1">
    <location>
        <begin position="86"/>
        <end position="358"/>
    </location>
</feature>
<evidence type="ECO:0000259" key="1">
    <source>
        <dbReference type="PROSITE" id="PS50983"/>
    </source>
</evidence>
<comment type="caution">
    <text evidence="2">The sequence shown here is derived from an EMBL/GenBank/DDBJ whole genome shotgun (WGS) entry which is preliminary data.</text>
</comment>
<accession>A0ABM9PGW4</accession>
<evidence type="ECO:0000313" key="3">
    <source>
        <dbReference type="Proteomes" id="UP001497602"/>
    </source>
</evidence>
<dbReference type="SUPFAM" id="SSF53807">
    <property type="entry name" value="Helical backbone' metal receptor"/>
    <property type="match status" value="1"/>
</dbReference>
<gene>
    <name evidence="2" type="ORF">T190115A13A_100136</name>
</gene>
<reference evidence="2 3" key="1">
    <citation type="submission" date="2024-05" db="EMBL/GenBank/DDBJ databases">
        <authorList>
            <person name="Duchaud E."/>
        </authorList>
    </citation>
    <scope>NUCLEOTIDE SEQUENCE [LARGE SCALE GENOMIC DNA]</scope>
    <source>
        <strain evidence="2">Ena-SAMPLE-TAB-13-05-2024-13:56:06:370-140305</strain>
    </source>
</reference>
<dbReference type="InterPro" id="IPR002491">
    <property type="entry name" value="ABC_transptr_periplasmic_BD"/>
</dbReference>
<dbReference type="Gene3D" id="3.40.50.1980">
    <property type="entry name" value="Nitrogenase molybdenum iron protein domain"/>
    <property type="match status" value="2"/>
</dbReference>
<dbReference type="PANTHER" id="PTHR30535:SF34">
    <property type="entry name" value="MOLYBDATE-BINDING PROTEIN MOLA"/>
    <property type="match status" value="1"/>
</dbReference>
<dbReference type="PROSITE" id="PS50983">
    <property type="entry name" value="FE_B12_PBP"/>
    <property type="match status" value="1"/>
</dbReference>
<sequence length="371" mass="42282">MKPYFLSVIALFFLLQCKKAPKKVIKTNNVTKTVLKYAKGFDIITENNQKKLVLKRMFPNSNKQLSLIIGSTTNLSKQIIKTPINKLVVTSTTHIPMLELLGCENRLVGFPHTKYISSKKTRNRIKNGHIVELGSEQNINTEKLIDLAPELVIGFSLHPNNKVYENVKKTGIPVVFNGDWLEETPLGRAEWIKFFGVLLQKEKEADSIFNVIESAYLKAKNIASKNTYTPTVLSGSMYKDVWNVPAGESFKATYFKDANLNYIWKNTKGTGSLQLSFESVLEKGKKANYWINCGSFTTKEQMLTANINYKEFDAFKNNRLYTFAHKKGETGGTIYYEMAPIRPDLVLKDLVKMINPDLLPNYELTFYDKVE</sequence>
<organism evidence="2 3">
    <name type="scientific">Tenacibaculum vairaonense</name>
    <dbReference type="NCBI Taxonomy" id="3137860"/>
    <lineage>
        <taxon>Bacteria</taxon>
        <taxon>Pseudomonadati</taxon>
        <taxon>Bacteroidota</taxon>
        <taxon>Flavobacteriia</taxon>
        <taxon>Flavobacteriales</taxon>
        <taxon>Flavobacteriaceae</taxon>
        <taxon>Tenacibaculum</taxon>
    </lineage>
</organism>
<keyword evidence="3" id="KW-1185">Reference proteome</keyword>